<proteinExistence type="predicted"/>
<dbReference type="AlphaFoldDB" id="A0A1F8A0V3"/>
<keyword evidence="2" id="KW-0479">Metal-binding</keyword>
<dbReference type="GO" id="GO:0008270">
    <property type="term" value="F:zinc ion binding"/>
    <property type="evidence" value="ECO:0007669"/>
    <property type="project" value="InterPro"/>
</dbReference>
<dbReference type="SMART" id="SM00906">
    <property type="entry name" value="Fungal_trans"/>
    <property type="match status" value="1"/>
</dbReference>
<dbReference type="RefSeq" id="XP_022389050.1">
    <property type="nucleotide sequence ID" value="XM_022532746.1"/>
</dbReference>
<dbReference type="CDD" id="cd12148">
    <property type="entry name" value="fungal_TF_MHR"/>
    <property type="match status" value="1"/>
</dbReference>
<keyword evidence="6" id="KW-0539">Nucleus</keyword>
<evidence type="ECO:0000256" key="6">
    <source>
        <dbReference type="ARBA" id="ARBA00023242"/>
    </source>
</evidence>
<evidence type="ECO:0000256" key="1">
    <source>
        <dbReference type="ARBA" id="ARBA00004123"/>
    </source>
</evidence>
<evidence type="ECO:0000256" key="5">
    <source>
        <dbReference type="ARBA" id="ARBA00023163"/>
    </source>
</evidence>
<feature type="domain" description="Zn(2)-C6 fungal-type" evidence="7">
    <location>
        <begin position="53"/>
        <end position="83"/>
    </location>
</feature>
<dbReference type="GeneID" id="34449007"/>
<dbReference type="Gene3D" id="4.10.240.10">
    <property type="entry name" value="Zn(2)-C6 fungal-type DNA-binding domain"/>
    <property type="match status" value="1"/>
</dbReference>
<dbReference type="GO" id="GO:0006351">
    <property type="term" value="P:DNA-templated transcription"/>
    <property type="evidence" value="ECO:0007669"/>
    <property type="project" value="InterPro"/>
</dbReference>
<dbReference type="Pfam" id="PF00172">
    <property type="entry name" value="Zn_clus"/>
    <property type="match status" value="1"/>
</dbReference>
<dbReference type="PROSITE" id="PS00463">
    <property type="entry name" value="ZN2_CY6_FUNGAL_1"/>
    <property type="match status" value="1"/>
</dbReference>
<evidence type="ECO:0000313" key="8">
    <source>
        <dbReference type="EMBL" id="OGM45333.1"/>
    </source>
</evidence>
<dbReference type="STRING" id="109264.A0A1F8A0V3"/>
<dbReference type="InterPro" id="IPR036864">
    <property type="entry name" value="Zn2-C6_fun-type_DNA-bd_sf"/>
</dbReference>
<evidence type="ECO:0000313" key="9">
    <source>
        <dbReference type="Proteomes" id="UP000179179"/>
    </source>
</evidence>
<sequence length="652" mass="73000">MERHLDFPPPYTYPVDGDALPTMDTPSSFGILSDFHYTPCSMSSSGRPLSRRACNECRRKKTRCDSRHPRCSLCANTGSTCTYRKQQRQRVRRLSPAASSSSVDILESTENGLNTSHGLFGLEGFDALDDLDAILCDLKSIDDEPRGSLEPMAAFGSVGAAPGLKSMIQECFPTPVEPSPMEFGTDNHDNSSITPDLADELIDLYFEKVQGICPLFMRERFDEDYRPSGTCRDDQFCRLSPVALMVLNGMFALSARYSSSDRFAGLDPHCRDQQFVKQAMDLWEFIQKDWSHSVRNLQCLQGLILLTFNFLQSGPSETAWNLTGTCVRLAYDLDLHTMDADKIDSEALNGQDGFQHRWASLEEKRRAWWMVWEMDTFSSTVASRPYGIDSRVVRVLLPVSDNDWTNKSQARSVSLGSASEMPWQGIIGSSNQCERAWFLVCLAVLRRTADTILSGASVQELQKAEDTISCAFLALPSPFYDLPLSKAIWQSNVVKYNWMACSLIALNWARSRINFELHEKLRMAAGVQYQIHGHKPARTCVSTIVDVHQLMRLLSPQALSVCSPLIFCAVVGLGAVHIPEVYGPSLKAQLSCLYGEHTSLVLCSVGRHWPIGKALLEVIEFTKNSNRERSGTPDGCWRGKFVPQWRALLRPV</sequence>
<evidence type="ECO:0000259" key="7">
    <source>
        <dbReference type="PROSITE" id="PS50048"/>
    </source>
</evidence>
<evidence type="ECO:0000256" key="4">
    <source>
        <dbReference type="ARBA" id="ARBA00023125"/>
    </source>
</evidence>
<keyword evidence="4" id="KW-0238">DNA-binding</keyword>
<comment type="caution">
    <text evidence="8">The sequence shown here is derived from an EMBL/GenBank/DDBJ whole genome shotgun (WGS) entry which is preliminary data.</text>
</comment>
<dbReference type="PROSITE" id="PS50048">
    <property type="entry name" value="ZN2_CY6_FUNGAL_2"/>
    <property type="match status" value="1"/>
</dbReference>
<reference evidence="8 9" key="1">
    <citation type="journal article" date="2016" name="Genome Biol. Evol.">
        <title>Draft genome sequence of an aflatoxigenic Aspergillus species, A. bombycis.</title>
        <authorList>
            <person name="Moore G.G."/>
            <person name="Mack B.M."/>
            <person name="Beltz S.B."/>
            <person name="Gilbert M.K."/>
        </authorList>
    </citation>
    <scope>NUCLEOTIDE SEQUENCE [LARGE SCALE GENOMIC DNA]</scope>
    <source>
        <strain evidence="9">NRRL 26010</strain>
    </source>
</reference>
<dbReference type="InterPro" id="IPR007219">
    <property type="entry name" value="XnlR_reg_dom"/>
</dbReference>
<dbReference type="OrthoDB" id="4459777at2759"/>
<evidence type="ECO:0000256" key="3">
    <source>
        <dbReference type="ARBA" id="ARBA00023015"/>
    </source>
</evidence>
<protein>
    <recommendedName>
        <fullName evidence="7">Zn(2)-C6 fungal-type domain-containing protein</fullName>
    </recommendedName>
</protein>
<dbReference type="GO" id="GO:0003677">
    <property type="term" value="F:DNA binding"/>
    <property type="evidence" value="ECO:0007669"/>
    <property type="project" value="UniProtKB-KW"/>
</dbReference>
<accession>A0A1F8A0V3</accession>
<comment type="subcellular location">
    <subcellularLocation>
        <location evidence="1">Nucleus</location>
    </subcellularLocation>
</comment>
<name>A0A1F8A0V3_9EURO</name>
<dbReference type="SMART" id="SM00066">
    <property type="entry name" value="GAL4"/>
    <property type="match status" value="1"/>
</dbReference>
<dbReference type="GO" id="GO:0000981">
    <property type="term" value="F:DNA-binding transcription factor activity, RNA polymerase II-specific"/>
    <property type="evidence" value="ECO:0007669"/>
    <property type="project" value="InterPro"/>
</dbReference>
<dbReference type="GO" id="GO:0005634">
    <property type="term" value="C:nucleus"/>
    <property type="evidence" value="ECO:0007669"/>
    <property type="project" value="UniProtKB-SubCell"/>
</dbReference>
<gene>
    <name evidence="8" type="ORF">ABOM_005617</name>
</gene>
<evidence type="ECO:0000256" key="2">
    <source>
        <dbReference type="ARBA" id="ARBA00022723"/>
    </source>
</evidence>
<dbReference type="CDD" id="cd00067">
    <property type="entry name" value="GAL4"/>
    <property type="match status" value="1"/>
</dbReference>
<dbReference type="Proteomes" id="UP000179179">
    <property type="component" value="Unassembled WGS sequence"/>
</dbReference>
<dbReference type="InterPro" id="IPR050815">
    <property type="entry name" value="TF_fung"/>
</dbReference>
<dbReference type="PANTHER" id="PTHR47338:SF5">
    <property type="entry name" value="ZN(II)2CYS6 TRANSCRIPTION FACTOR (EUROFUNG)"/>
    <property type="match status" value="1"/>
</dbReference>
<dbReference type="InterPro" id="IPR001138">
    <property type="entry name" value="Zn2Cys6_DnaBD"/>
</dbReference>
<dbReference type="PANTHER" id="PTHR47338">
    <property type="entry name" value="ZN(II)2CYS6 TRANSCRIPTION FACTOR (EUROFUNG)-RELATED"/>
    <property type="match status" value="1"/>
</dbReference>
<organism evidence="8 9">
    <name type="scientific">Aspergillus bombycis</name>
    <dbReference type="NCBI Taxonomy" id="109264"/>
    <lineage>
        <taxon>Eukaryota</taxon>
        <taxon>Fungi</taxon>
        <taxon>Dikarya</taxon>
        <taxon>Ascomycota</taxon>
        <taxon>Pezizomycotina</taxon>
        <taxon>Eurotiomycetes</taxon>
        <taxon>Eurotiomycetidae</taxon>
        <taxon>Eurotiales</taxon>
        <taxon>Aspergillaceae</taxon>
        <taxon>Aspergillus</taxon>
    </lineage>
</organism>
<keyword evidence="5" id="KW-0804">Transcription</keyword>
<keyword evidence="9" id="KW-1185">Reference proteome</keyword>
<dbReference type="EMBL" id="LYCR01000043">
    <property type="protein sequence ID" value="OGM45333.1"/>
    <property type="molecule type" value="Genomic_DNA"/>
</dbReference>
<dbReference type="SUPFAM" id="SSF57701">
    <property type="entry name" value="Zn2/Cys6 DNA-binding domain"/>
    <property type="match status" value="1"/>
</dbReference>
<dbReference type="Pfam" id="PF04082">
    <property type="entry name" value="Fungal_trans"/>
    <property type="match status" value="1"/>
</dbReference>
<keyword evidence="3" id="KW-0805">Transcription regulation</keyword>